<dbReference type="GO" id="GO:0045292">
    <property type="term" value="P:mRNA cis splicing, via spliceosome"/>
    <property type="evidence" value="ECO:0007669"/>
    <property type="project" value="InterPro"/>
</dbReference>
<dbReference type="PROSITE" id="PS51676">
    <property type="entry name" value="FF"/>
    <property type="match status" value="2"/>
</dbReference>
<dbReference type="PROSITE" id="PS50020">
    <property type="entry name" value="WW_DOMAIN_2"/>
    <property type="match status" value="2"/>
</dbReference>
<dbReference type="SMART" id="SM00456">
    <property type="entry name" value="WW"/>
    <property type="match status" value="2"/>
</dbReference>
<keyword evidence="2" id="KW-0507">mRNA processing</keyword>
<feature type="region of interest" description="Disordered" evidence="7">
    <location>
        <begin position="571"/>
        <end position="670"/>
    </location>
</feature>
<feature type="domain" description="WW" evidence="8">
    <location>
        <begin position="51"/>
        <end position="77"/>
    </location>
</feature>
<evidence type="ECO:0000256" key="4">
    <source>
        <dbReference type="ARBA" id="ARBA00023187"/>
    </source>
</evidence>
<keyword evidence="11" id="KW-1185">Reference proteome</keyword>
<feature type="coiled-coil region" evidence="6">
    <location>
        <begin position="487"/>
        <end position="519"/>
    </location>
</feature>
<dbReference type="PANTHER" id="PTHR11864">
    <property type="entry name" value="PRE-MRNA-PROCESSING PROTEIN PRP40"/>
    <property type="match status" value="1"/>
</dbReference>
<dbReference type="Gene3D" id="1.10.10.440">
    <property type="entry name" value="FF domain"/>
    <property type="match status" value="4"/>
</dbReference>
<evidence type="ECO:0000256" key="5">
    <source>
        <dbReference type="ARBA" id="ARBA00023242"/>
    </source>
</evidence>
<evidence type="ECO:0000313" key="11">
    <source>
        <dbReference type="Proteomes" id="UP000812966"/>
    </source>
</evidence>
<dbReference type="InterPro" id="IPR036517">
    <property type="entry name" value="FF_domain_sf"/>
</dbReference>
<keyword evidence="5" id="KW-0539">Nucleus</keyword>
<feature type="domain" description="FF" evidence="9">
    <location>
        <begin position="376"/>
        <end position="437"/>
    </location>
</feature>
<dbReference type="GO" id="GO:0005685">
    <property type="term" value="C:U1 snRNP"/>
    <property type="evidence" value="ECO:0007669"/>
    <property type="project" value="TreeGrafter"/>
</dbReference>
<evidence type="ECO:0000256" key="1">
    <source>
        <dbReference type="ARBA" id="ARBA00004123"/>
    </source>
</evidence>
<dbReference type="GO" id="GO:0003723">
    <property type="term" value="F:RNA binding"/>
    <property type="evidence" value="ECO:0007669"/>
    <property type="project" value="TreeGrafter"/>
</dbReference>
<organism evidence="10 11">
    <name type="scientific">Filobasidium floriforme</name>
    <dbReference type="NCBI Taxonomy" id="5210"/>
    <lineage>
        <taxon>Eukaryota</taxon>
        <taxon>Fungi</taxon>
        <taxon>Dikarya</taxon>
        <taxon>Basidiomycota</taxon>
        <taxon>Agaricomycotina</taxon>
        <taxon>Tremellomycetes</taxon>
        <taxon>Filobasidiales</taxon>
        <taxon>Filobasidiaceae</taxon>
        <taxon>Filobasidium</taxon>
    </lineage>
</organism>
<evidence type="ECO:0000256" key="6">
    <source>
        <dbReference type="SAM" id="Coils"/>
    </source>
</evidence>
<sequence>MSVASETGEWKEYNSKDGKIYWANTVTKESTWEKPDALKSPFERAIATTKWKQYTTNGKTYFVNNVTKETQWDMPDELVKLQKKLDADAARARGEDDEADGQRMITGGDAEAERNDSAVAIRGRSRSRSPTPEKEEEDELEEKDDLAIGPAPMIPPGGYTNVRDAEEAFIWLLKKTKVDETWSWDKVMRTVIMDPLYKALSTSAEKKNVYQKYINNLISNREQIRKERLDRFRPYIHRLMTRSSKYIKAWTSFRTAEERFRHEKYWKDLEAEDERRQLFDEYIHDLQRKEKAAERELYERNMKVLDEMMRDLPITVGTRWNTAQEMVLDSERWKKDSKLRQADNLDVLRAFDSYALQIMKTHEEKVRRNRIERNRRARKARDGFRALLSEMEDAGKITANTRWKEFLPLIETRPEYEAILGMPGSGPLDLFQDAVDDIGEAIGASADKIRTAVEKAGKRIELGMTREQFSELLHELKITSLVDERNVRQVFELLEAQNEKVAREERKRAERRKRHLMDDLRYAMKKAEPPINLEGSYDEAATIMGQFREFEDLDEQARKDVFEKFVRRQKEKIRDRERDRGHHDRSEDGSPRQRERRDSHRRDRDDRRSASPTRERVKRESHDAKPDVEQQSKSGTRRRDVEEGEASDVEMDKHVAKRARIDDVKEEGEL</sequence>
<protein>
    <recommendedName>
        <fullName evidence="12">Pre-mRNA-processing protein prp40</fullName>
    </recommendedName>
</protein>
<evidence type="ECO:0000256" key="7">
    <source>
        <dbReference type="SAM" id="MobiDB-lite"/>
    </source>
</evidence>
<dbReference type="CDD" id="cd00201">
    <property type="entry name" value="WW"/>
    <property type="match status" value="2"/>
</dbReference>
<reference evidence="10" key="1">
    <citation type="submission" date="2020-04" db="EMBL/GenBank/DDBJ databases">
        <title>Analysis of mating type loci in Filobasidium floriforme.</title>
        <authorList>
            <person name="Nowrousian M."/>
        </authorList>
    </citation>
    <scope>NUCLEOTIDE SEQUENCE</scope>
    <source>
        <strain evidence="10">CBS 6242</strain>
    </source>
</reference>
<dbReference type="PROSITE" id="PS01159">
    <property type="entry name" value="WW_DOMAIN_1"/>
    <property type="match status" value="2"/>
</dbReference>
<dbReference type="InterPro" id="IPR036020">
    <property type="entry name" value="WW_dom_sf"/>
</dbReference>
<dbReference type="PANTHER" id="PTHR11864:SF0">
    <property type="entry name" value="PRP40 PRE-MRNA PROCESSING FACTOR 40 HOMOLOG A (YEAST)"/>
    <property type="match status" value="1"/>
</dbReference>
<evidence type="ECO:0000256" key="2">
    <source>
        <dbReference type="ARBA" id="ARBA00022664"/>
    </source>
</evidence>
<feature type="compositionally biased region" description="Basic and acidic residues" evidence="7">
    <location>
        <begin position="571"/>
        <end position="630"/>
    </location>
</feature>
<dbReference type="SUPFAM" id="SSF51045">
    <property type="entry name" value="WW domain"/>
    <property type="match status" value="2"/>
</dbReference>
<feature type="compositionally biased region" description="Acidic residues" evidence="7">
    <location>
        <begin position="134"/>
        <end position="144"/>
    </location>
</feature>
<dbReference type="Pfam" id="PF00397">
    <property type="entry name" value="WW"/>
    <property type="match status" value="2"/>
</dbReference>
<dbReference type="AlphaFoldDB" id="A0A8K0JQM7"/>
<dbReference type="EMBL" id="JABELV010000024">
    <property type="protein sequence ID" value="KAG7562888.1"/>
    <property type="molecule type" value="Genomic_DNA"/>
</dbReference>
<proteinExistence type="predicted"/>
<dbReference type="InterPro" id="IPR039726">
    <property type="entry name" value="Prp40-like"/>
</dbReference>
<dbReference type="GO" id="GO:0071004">
    <property type="term" value="C:U2-type prespliceosome"/>
    <property type="evidence" value="ECO:0007669"/>
    <property type="project" value="TreeGrafter"/>
</dbReference>
<dbReference type="Proteomes" id="UP000812966">
    <property type="component" value="Unassembled WGS sequence"/>
</dbReference>
<keyword evidence="4" id="KW-0508">mRNA splicing</keyword>
<feature type="domain" description="WW" evidence="8">
    <location>
        <begin position="4"/>
        <end position="37"/>
    </location>
</feature>
<keyword evidence="6" id="KW-0175">Coiled coil</keyword>
<dbReference type="SMART" id="SM00441">
    <property type="entry name" value="FF"/>
    <property type="match status" value="4"/>
</dbReference>
<dbReference type="OrthoDB" id="187617at2759"/>
<keyword evidence="3" id="KW-0677">Repeat</keyword>
<accession>A0A8K0JQM7</accession>
<evidence type="ECO:0000259" key="8">
    <source>
        <dbReference type="PROSITE" id="PS50020"/>
    </source>
</evidence>
<dbReference type="SUPFAM" id="SSF81698">
    <property type="entry name" value="FF domain"/>
    <property type="match status" value="5"/>
</dbReference>
<evidence type="ECO:0008006" key="12">
    <source>
        <dbReference type="Google" id="ProtNLM"/>
    </source>
</evidence>
<feature type="region of interest" description="Disordered" evidence="7">
    <location>
        <begin position="89"/>
        <end position="157"/>
    </location>
</feature>
<evidence type="ECO:0000313" key="10">
    <source>
        <dbReference type="EMBL" id="KAG7562888.1"/>
    </source>
</evidence>
<gene>
    <name evidence="10" type="ORF">FFLO_01717</name>
</gene>
<comment type="caution">
    <text evidence="10">The sequence shown here is derived from an EMBL/GenBank/DDBJ whole genome shotgun (WGS) entry which is preliminary data.</text>
</comment>
<dbReference type="InterPro" id="IPR001202">
    <property type="entry name" value="WW_dom"/>
</dbReference>
<dbReference type="InterPro" id="IPR002713">
    <property type="entry name" value="FF_domain"/>
</dbReference>
<dbReference type="Gene3D" id="2.20.70.10">
    <property type="match status" value="2"/>
</dbReference>
<evidence type="ECO:0000256" key="3">
    <source>
        <dbReference type="ARBA" id="ARBA00022737"/>
    </source>
</evidence>
<feature type="domain" description="FF" evidence="9">
    <location>
        <begin position="159"/>
        <end position="216"/>
    </location>
</feature>
<feature type="compositionally biased region" description="Basic and acidic residues" evidence="7">
    <location>
        <begin position="650"/>
        <end position="663"/>
    </location>
</feature>
<dbReference type="Pfam" id="PF01846">
    <property type="entry name" value="FF"/>
    <property type="match status" value="2"/>
</dbReference>
<comment type="subcellular location">
    <subcellularLocation>
        <location evidence="1">Nucleus</location>
    </subcellularLocation>
</comment>
<dbReference type="FunFam" id="1.10.10.440:FF:000013">
    <property type="entry name" value="pre-mRNA-processing protein 40A isoform X1"/>
    <property type="match status" value="1"/>
</dbReference>
<evidence type="ECO:0000259" key="9">
    <source>
        <dbReference type="PROSITE" id="PS51676"/>
    </source>
</evidence>
<name>A0A8K0JQM7_9TREE</name>